<dbReference type="PIRSF" id="PIRSF001434">
    <property type="entry name" value="CGS"/>
    <property type="match status" value="1"/>
</dbReference>
<comment type="cofactor">
    <cofactor evidence="1 3">
        <name>pyridoxal 5'-phosphate</name>
        <dbReference type="ChEBI" id="CHEBI:597326"/>
    </cofactor>
</comment>
<comment type="caution">
    <text evidence="5">The sequence shown here is derived from an EMBL/GenBank/DDBJ whole genome shotgun (WGS) entry which is preliminary data.</text>
</comment>
<sequence length="384" mass="40627">MTSGDFDTPGAGPGDGTRAVRAGLPEPVKYEPTLPGPVFAAHFHLPGEPTGPYTYGRDENPTWTHLERAIGELEAPGEDGVETLAFASGMAAISAVLFSQLRAGDTVVLPDDGYQVLPLVREQLTAYGIEVRTAPTGDDAQLGVLGGAKLLWIETPSNPGLDVCDLRRLVAAAHAQGTLVAVDNTLATPLGQRPLELGADFSVASGTKMLTGHGDLLLGYVASRNAGLMAAVRRWRKIVGAIPGPMEAWLAHRSLATLQLRADRQTANALAVAGALRGRPEVSGLRYPGLPDDPSHKVAAQQMRRFGCVVSFSLPTRARAERFLDALRIVDDATSFGGVRSTAERRGRWGGDAVPEGFIRFSAGAEDPEDLVADVLRALEESAE</sequence>
<dbReference type="Gene3D" id="3.40.640.10">
    <property type="entry name" value="Type I PLP-dependent aspartate aminotransferase-like (Major domain)"/>
    <property type="match status" value="1"/>
</dbReference>
<dbReference type="SUPFAM" id="SSF53383">
    <property type="entry name" value="PLP-dependent transferases"/>
    <property type="match status" value="1"/>
</dbReference>
<dbReference type="PANTHER" id="PTHR11808:SF85">
    <property type="entry name" value="CYSTATHIONINE GAMMA-LYASE-RELATED"/>
    <property type="match status" value="1"/>
</dbReference>
<evidence type="ECO:0000256" key="3">
    <source>
        <dbReference type="RuleBase" id="RU362118"/>
    </source>
</evidence>
<keyword evidence="2 3" id="KW-0663">Pyridoxal phosphate</keyword>
<proteinExistence type="inferred from homology"/>
<reference evidence="6" key="1">
    <citation type="journal article" date="2019" name="Int. J. Syst. Evol. Microbiol.">
        <title>The Global Catalogue of Microorganisms (GCM) 10K type strain sequencing project: providing services to taxonomists for standard genome sequencing and annotation.</title>
        <authorList>
            <consortium name="The Broad Institute Genomics Platform"/>
            <consortium name="The Broad Institute Genome Sequencing Center for Infectious Disease"/>
            <person name="Wu L."/>
            <person name="Ma J."/>
        </authorList>
    </citation>
    <scope>NUCLEOTIDE SEQUENCE [LARGE SCALE GENOMIC DNA]</scope>
    <source>
        <strain evidence="6">CGMCC 4.7035</strain>
    </source>
</reference>
<dbReference type="EC" id="4.4.1.1" evidence="5"/>
<evidence type="ECO:0000313" key="5">
    <source>
        <dbReference type="EMBL" id="MFC3573443.1"/>
    </source>
</evidence>
<gene>
    <name evidence="5" type="ORF">ACFOZ0_09210</name>
</gene>
<dbReference type="Pfam" id="PF01053">
    <property type="entry name" value="Cys_Met_Meta_PP"/>
    <property type="match status" value="1"/>
</dbReference>
<keyword evidence="5" id="KW-0456">Lyase</keyword>
<dbReference type="RefSeq" id="WP_310780369.1">
    <property type="nucleotide sequence ID" value="NZ_JBHRWR010000008.1"/>
</dbReference>
<dbReference type="Proteomes" id="UP001595701">
    <property type="component" value="Unassembled WGS sequence"/>
</dbReference>
<feature type="region of interest" description="Disordered" evidence="4">
    <location>
        <begin position="1"/>
        <end position="21"/>
    </location>
</feature>
<dbReference type="EMBL" id="JBHRWR010000008">
    <property type="protein sequence ID" value="MFC3573443.1"/>
    <property type="molecule type" value="Genomic_DNA"/>
</dbReference>
<dbReference type="PANTHER" id="PTHR11808">
    <property type="entry name" value="TRANS-SULFURATION ENZYME FAMILY MEMBER"/>
    <property type="match status" value="1"/>
</dbReference>
<evidence type="ECO:0000256" key="4">
    <source>
        <dbReference type="SAM" id="MobiDB-lite"/>
    </source>
</evidence>
<comment type="similarity">
    <text evidence="3">Belongs to the trans-sulfuration enzymes family.</text>
</comment>
<keyword evidence="6" id="KW-1185">Reference proteome</keyword>
<evidence type="ECO:0000256" key="2">
    <source>
        <dbReference type="ARBA" id="ARBA00022898"/>
    </source>
</evidence>
<dbReference type="InterPro" id="IPR015422">
    <property type="entry name" value="PyrdxlP-dep_Trfase_small"/>
</dbReference>
<dbReference type="CDD" id="cd00614">
    <property type="entry name" value="CGS_like"/>
    <property type="match status" value="1"/>
</dbReference>
<organism evidence="5 6">
    <name type="scientific">Streptomyces yaanensis</name>
    <dbReference type="NCBI Taxonomy" id="1142239"/>
    <lineage>
        <taxon>Bacteria</taxon>
        <taxon>Bacillati</taxon>
        <taxon>Actinomycetota</taxon>
        <taxon>Actinomycetes</taxon>
        <taxon>Kitasatosporales</taxon>
        <taxon>Streptomycetaceae</taxon>
        <taxon>Streptomyces</taxon>
    </lineage>
</organism>
<accession>A0ABV7SA62</accession>
<protein>
    <submittedName>
        <fullName evidence="5">Cystathionine gamma-lyase</fullName>
        <ecNumber evidence="5">4.4.1.1</ecNumber>
    </submittedName>
</protein>
<evidence type="ECO:0000256" key="1">
    <source>
        <dbReference type="ARBA" id="ARBA00001933"/>
    </source>
</evidence>
<name>A0ABV7SA62_9ACTN</name>
<dbReference type="InterPro" id="IPR015424">
    <property type="entry name" value="PyrdxlP-dep_Trfase"/>
</dbReference>
<evidence type="ECO:0000313" key="6">
    <source>
        <dbReference type="Proteomes" id="UP001595701"/>
    </source>
</evidence>
<dbReference type="InterPro" id="IPR000277">
    <property type="entry name" value="Cys/Met-Metab_PyrdxlP-dep_enz"/>
</dbReference>
<dbReference type="NCBIfam" id="NF005758">
    <property type="entry name" value="PRK07582.1"/>
    <property type="match status" value="1"/>
</dbReference>
<dbReference type="GO" id="GO:0016829">
    <property type="term" value="F:lyase activity"/>
    <property type="evidence" value="ECO:0007669"/>
    <property type="project" value="UniProtKB-KW"/>
</dbReference>
<dbReference type="InterPro" id="IPR015421">
    <property type="entry name" value="PyrdxlP-dep_Trfase_major"/>
</dbReference>
<dbReference type="Gene3D" id="3.90.1150.10">
    <property type="entry name" value="Aspartate Aminotransferase, domain 1"/>
    <property type="match status" value="1"/>
</dbReference>